<keyword evidence="3" id="KW-1185">Reference proteome</keyword>
<feature type="region of interest" description="Disordered" evidence="1">
    <location>
        <begin position="139"/>
        <end position="158"/>
    </location>
</feature>
<accession>A0A919SX59</accession>
<dbReference type="EMBL" id="BOQP01000036">
    <property type="protein sequence ID" value="GIM79071.1"/>
    <property type="molecule type" value="Genomic_DNA"/>
</dbReference>
<dbReference type="RefSeq" id="WP_213000890.1">
    <property type="nucleotide sequence ID" value="NZ_BAAATW010000017.1"/>
</dbReference>
<sequence>MDLVTGLNSLGTRADAWRFISGFAAAWNLPLAAGTADLDTAETRLGVTLPAAVREAYAYGLYSPEQLEYDADAKILVFRAADQGVALYGVSLADNAEPDPPVFMHESLEDKAEESWTPFMQRFSLACVDMVLWDTVEAGPLSDGRDEEDTESFPELTPVPFPNYPGDYAAQWYVGEDVILRHYPSWVAIAARTQEALDAFREAHGGDWVNE</sequence>
<name>A0A919SX59_9ACTN</name>
<proteinExistence type="predicted"/>
<dbReference type="Proteomes" id="UP000680865">
    <property type="component" value="Unassembled WGS sequence"/>
</dbReference>
<evidence type="ECO:0000313" key="3">
    <source>
        <dbReference type="Proteomes" id="UP000680865"/>
    </source>
</evidence>
<evidence type="ECO:0000256" key="1">
    <source>
        <dbReference type="SAM" id="MobiDB-lite"/>
    </source>
</evidence>
<dbReference type="AlphaFoldDB" id="A0A919SX59"/>
<evidence type="ECO:0008006" key="4">
    <source>
        <dbReference type="Google" id="ProtNLM"/>
    </source>
</evidence>
<reference evidence="2" key="1">
    <citation type="submission" date="2021-03" db="EMBL/GenBank/DDBJ databases">
        <title>Whole genome shotgun sequence of Actinoplanes consettensis NBRC 14913.</title>
        <authorList>
            <person name="Komaki H."/>
            <person name="Tamura T."/>
        </authorList>
    </citation>
    <scope>NUCLEOTIDE SEQUENCE</scope>
    <source>
        <strain evidence="2">NBRC 14913</strain>
    </source>
</reference>
<organism evidence="2 3">
    <name type="scientific">Winogradskya consettensis</name>
    <dbReference type="NCBI Taxonomy" id="113560"/>
    <lineage>
        <taxon>Bacteria</taxon>
        <taxon>Bacillati</taxon>
        <taxon>Actinomycetota</taxon>
        <taxon>Actinomycetes</taxon>
        <taxon>Micromonosporales</taxon>
        <taxon>Micromonosporaceae</taxon>
        <taxon>Winogradskya</taxon>
    </lineage>
</organism>
<gene>
    <name evidence="2" type="ORF">Aco04nite_63650</name>
</gene>
<evidence type="ECO:0000313" key="2">
    <source>
        <dbReference type="EMBL" id="GIM79071.1"/>
    </source>
</evidence>
<protein>
    <recommendedName>
        <fullName evidence="4">Knr4/Smi1-like domain-containing protein</fullName>
    </recommendedName>
</protein>
<comment type="caution">
    <text evidence="2">The sequence shown here is derived from an EMBL/GenBank/DDBJ whole genome shotgun (WGS) entry which is preliminary data.</text>
</comment>